<evidence type="ECO:0000313" key="1">
    <source>
        <dbReference type="EMBL" id="PQJ75530.1"/>
    </source>
</evidence>
<organism evidence="1 2">
    <name type="scientific">Polaribacter gangjinensis</name>
    <dbReference type="NCBI Taxonomy" id="574710"/>
    <lineage>
        <taxon>Bacteria</taxon>
        <taxon>Pseudomonadati</taxon>
        <taxon>Bacteroidota</taxon>
        <taxon>Flavobacteriia</taxon>
        <taxon>Flavobacteriales</taxon>
        <taxon>Flavobacteriaceae</taxon>
    </lineage>
</organism>
<protein>
    <submittedName>
        <fullName evidence="1">Methyltransferase</fullName>
    </submittedName>
</protein>
<sequence>MKKQSDFYSDLEPFLQCKDHTVSQELYDVKRNKTYDMLVTYPVPKKLEDYYKSENYISHTDSKKSFFDKIYQFVKNFTVKKKVDLINSFGFENKTILDIGAGTGDFLKVCLQNNWNVFGTEPNQQAREVAVKKGILLHENVADFSNQKFDVITLWHVLEHVENLSEFISQLNNLLSENGKLIIAVPNYKSDDAKYYREFWAAFDVPRHLWHFSQQSISKIFTTENFIVEKTLPMKFDSFYVSMLSEKYKKGKMNFLNGFWRGFVSNWKARSTSEYSSLIYIIKKS</sequence>
<dbReference type="Gene3D" id="3.40.50.150">
    <property type="entry name" value="Vaccinia Virus protein VP39"/>
    <property type="match status" value="1"/>
</dbReference>
<dbReference type="GO" id="GO:0032259">
    <property type="term" value="P:methylation"/>
    <property type="evidence" value="ECO:0007669"/>
    <property type="project" value="UniProtKB-KW"/>
</dbReference>
<name>A0A2S7WD28_9FLAO</name>
<dbReference type="RefSeq" id="WP_105046675.1">
    <property type="nucleotide sequence ID" value="NZ_CP150662.1"/>
</dbReference>
<dbReference type="AlphaFoldDB" id="A0A2S7WD28"/>
<keyword evidence="1" id="KW-0808">Transferase</keyword>
<dbReference type="Pfam" id="PF13489">
    <property type="entry name" value="Methyltransf_23"/>
    <property type="match status" value="1"/>
</dbReference>
<accession>A0A2S7WD28</accession>
<keyword evidence="1" id="KW-0489">Methyltransferase</keyword>
<dbReference type="SUPFAM" id="SSF53335">
    <property type="entry name" value="S-adenosyl-L-methionine-dependent methyltransferases"/>
    <property type="match status" value="1"/>
</dbReference>
<gene>
    <name evidence="1" type="ORF">BTO13_09945</name>
</gene>
<dbReference type="OrthoDB" id="2370471at2"/>
<keyword evidence="2" id="KW-1185">Reference proteome</keyword>
<evidence type="ECO:0000313" key="2">
    <source>
        <dbReference type="Proteomes" id="UP000237608"/>
    </source>
</evidence>
<dbReference type="EMBL" id="MSCL01000001">
    <property type="protein sequence ID" value="PQJ75530.1"/>
    <property type="molecule type" value="Genomic_DNA"/>
</dbReference>
<dbReference type="PANTHER" id="PTHR43861">
    <property type="entry name" value="TRANS-ACONITATE 2-METHYLTRANSFERASE-RELATED"/>
    <property type="match status" value="1"/>
</dbReference>
<reference evidence="1 2" key="1">
    <citation type="submission" date="2016-12" db="EMBL/GenBank/DDBJ databases">
        <title>Trade-off between light-utilization and light-protection in marine flavobacteria.</title>
        <authorList>
            <person name="Kumagai Y."/>
            <person name="Yoshizawa S."/>
            <person name="Kogure K."/>
            <person name="Iwasaki W."/>
        </authorList>
    </citation>
    <scope>NUCLEOTIDE SEQUENCE [LARGE SCALE GENOMIC DNA]</scope>
    <source>
        <strain evidence="1 2">KCTC 22729</strain>
    </source>
</reference>
<dbReference type="CDD" id="cd02440">
    <property type="entry name" value="AdoMet_MTases"/>
    <property type="match status" value="1"/>
</dbReference>
<proteinExistence type="predicted"/>
<comment type="caution">
    <text evidence="1">The sequence shown here is derived from an EMBL/GenBank/DDBJ whole genome shotgun (WGS) entry which is preliminary data.</text>
</comment>
<dbReference type="GO" id="GO:0008168">
    <property type="term" value="F:methyltransferase activity"/>
    <property type="evidence" value="ECO:0007669"/>
    <property type="project" value="UniProtKB-KW"/>
</dbReference>
<dbReference type="Proteomes" id="UP000237608">
    <property type="component" value="Unassembled WGS sequence"/>
</dbReference>
<dbReference type="InterPro" id="IPR029063">
    <property type="entry name" value="SAM-dependent_MTases_sf"/>
</dbReference>